<protein>
    <submittedName>
        <fullName evidence="4">Filamentous hemagglutinin</fullName>
    </submittedName>
</protein>
<dbReference type="eggNOG" id="COG3210">
    <property type="taxonomic scope" value="Bacteria"/>
</dbReference>
<dbReference type="SUPFAM" id="SSF51126">
    <property type="entry name" value="Pectin lyase-like"/>
    <property type="match status" value="1"/>
</dbReference>
<dbReference type="InterPro" id="IPR008638">
    <property type="entry name" value="FhaB/CdiA-like_TPS"/>
</dbReference>
<feature type="region of interest" description="Disordered" evidence="1">
    <location>
        <begin position="2086"/>
        <end position="2111"/>
    </location>
</feature>
<feature type="signal peptide" evidence="2">
    <location>
        <begin position="1"/>
        <end position="23"/>
    </location>
</feature>
<dbReference type="EMBL" id="BX897699">
    <property type="protein sequence ID" value="CAF27458.1"/>
    <property type="molecule type" value="Genomic_DNA"/>
</dbReference>
<dbReference type="PaxDb" id="283166-BH06550"/>
<dbReference type="GO" id="GO:0003824">
    <property type="term" value="F:catalytic activity"/>
    <property type="evidence" value="ECO:0007669"/>
    <property type="project" value="UniProtKB-ARBA"/>
</dbReference>
<dbReference type="InterPro" id="IPR012334">
    <property type="entry name" value="Pectin_lyas_fold"/>
</dbReference>
<feature type="chain" id="PRO_5002615264" evidence="2">
    <location>
        <begin position="24"/>
        <end position="2641"/>
    </location>
</feature>
<accession>A0A0H3LY28</accession>
<evidence type="ECO:0000259" key="3">
    <source>
        <dbReference type="SMART" id="SM00912"/>
    </source>
</evidence>
<dbReference type="SMART" id="SM00912">
    <property type="entry name" value="Haemagg_act"/>
    <property type="match status" value="1"/>
</dbReference>
<dbReference type="InterPro" id="IPR011050">
    <property type="entry name" value="Pectin_lyase_fold/virulence"/>
</dbReference>
<dbReference type="EnsemblBacteria" id="CAF27458">
    <property type="protein sequence ID" value="CAF27458"/>
    <property type="gene ID" value="BH06550"/>
</dbReference>
<dbReference type="NCBIfam" id="TIGR01901">
    <property type="entry name" value="adhes_NPXG"/>
    <property type="match status" value="1"/>
</dbReference>
<dbReference type="InterPro" id="IPR025157">
    <property type="entry name" value="Hemagglutinin_rpt"/>
</dbReference>
<dbReference type="KEGG" id="bhe:BH06550"/>
<evidence type="ECO:0000313" key="5">
    <source>
        <dbReference type="Proteomes" id="UP000000421"/>
    </source>
</evidence>
<evidence type="ECO:0000313" key="4">
    <source>
        <dbReference type="EMBL" id="CAF27458.1"/>
    </source>
</evidence>
<sequence>MLKKVLFWGLGFSCLLAPSALQAQISVDAKANSAHRPDIVAAPNGVPSIDIVTPNSSGLSHNKYDDFNIGHVGVIWNNHAQEVGQSQLGGIIPGNPHLRFSGSAKVILNEVTSGKRSALNGPGEVFGKQADVIIANPNGISCDGCGFINTPHATLTTGVPEIDVSGFLKGFVVKGGEITFGARGANFFSGKGVVDVVDIVSRTVHFEGPVAGREIGVAAGTGNFDYASRQMKALTDITGKPEYAIDGSALGALQADQIKLVATEKGVGVRMRHDMAANAGQLHLSADGKISLQNAFGHRGVVLKSKSQSVLAKHIASKKHIEIAAKKDVTLETIGADGHFIAEAQEGLLTIAGQATSGGNMQLSSREAIKVSGLGAGADIAFATGGDLTIGGTILSGGNLKAHAGGDIRAHLLAGGVDMAATGAAGKLVLGSHGGVDLQSVGGAIAAESIYGAGEITLVSHNGVSVSQFLQSHDNVAIHTQPDAGVHFGQLIAYGRADIDGGAVDFSSLMTGEDAVLKVRNLEAGTLMTGGDFVQSSVFGKLILHEKGSLSIRAQRGIKVGHIISGENIALFAGNDIYYDQIIGYGSTTLTSGSGGISVENVLSAMGDVRLTANTLDLSKNCSHIYTPQTLYLKGDHIDVSGSELTYGGLDFQSTNALDIQHARLQSVTDKGGSGDIIFRAPGIMTDKETSVLAARDFTIKTGKLHNSGQLAAGQNLAFSVTGDATNSKTGLIYVKGNGALKVDGALLNDLGAIVAEGDLSFTNLGGTGKSLSLVNKAGLIQAGGNLSIQTKTLQNEADSIPEMKEKKEYSDLSFQRPDNYDLLYKEGLLNKITSNRWSKGYIDTPFLEHREFILEKELWDSKEKTYGKITLNSGIVYKAFTWQIAAENGKDRTQTYIWNDQSYMTEKTVTQAFSYKPAVQGMIQSTGDLIIHADNIENHYSIMRAGGNADIYASVLTNVGATAYKNTYLSCKAGTDNCYAYNSDGSRDVSLDIANGTFRQTGSEVLDTVSGLVQAGGTLNLVVNTLNNTAAEGSITGGAHFGAKAIGGNPLDILNGLTGAGSLFSQKVDINGAGELSEGSALPLSKPQLDSVGDILPKQNFLYKTRAEFLDVGKFYGSAYFLNRIGYNPDREIFFLGDAYFEKQLVEEQLRDLVGQGLGKGGVLIPGKDAVEQMKTLLDVGADYVKANNLPFGEALSEQKLASLETPMVIYVRQSVKGMDVYAPVLYIPEKDRASFVFASALIMGENVNITAKNITNSGRINATHHLQMKSSQLLGQGGHFVAGNDAVLLADNNICFESGRTSVEGVETVLNTHALSVGGNAAVIAKQDVIASGVRITTGRALVLSAVEGILSIVSAANTNSMGQNIFVIQHQSEVHSGGSITFSAAKDLNVAGSRVQAHDNLYLKTERNVSIDATYNSINHYTHGQTSRFMLHKCSHLSAGKGMAITSGRDIRVSASDMEAKGNIALGAQGAINVIAKADKVEYHLQSKGTQIDRHVSVSVGASIKGEGDFIAFAGQDGKPHNLSILGSSITVDGKVGMKASNDILITNIENSLRIKISGHTKGGFFGSDKSVHNNIEVSDVMGSNISGGEGVALESGKNIQIVESTLLANIAHETKDQVKANIFLKSGDNIIIKGAEEKFNQQQQWIKKAFLNKKRSHKSDVHKTPISSTFEAEGDIVIESQGNIVISGSQLFTKKGVSVIGESVSIDGMSEHHNSHSQEHESGFGVGSTSNFMFIGGKESKTKSDEIIEYKGSSLNADGNIKIAAKKSNVHVMGSDLTAREELHLSASHNVNVKDGRNNHSSNSQEKRFGLAIQLTKKHNDPTLGIVYAKDKKNQGENSTVQSHLMGGRDVQISADHDVRVQAADVLAEHDVNIHAGHDVKISESHDVSKADEMHQKSFANVKTSFDVGTVENVNDATKCFTNGDRKHKVSNSIVAEKKTYDLDNKGKDSYNGVKGGATKDALLQGADVSTSITAVFNSKKAEASSHTSTAVTDTIKAGRAVNMQADKGSIYGIGADIIAGSNPVYQLSNNEQSENITLKAGQDIKLESAQNTKKTQRNSQNSSVSVGYNFSSNDSGWIGNASVRKGKGSSDEVKQKNSHVVSTSDVQISSGANTALEGAVISGKHAKMDVGSDLTIASRSDREQISSKQQSLSIGYNGEEKTDAATNNMSFQKNKSSSDYKSVVEQSGIKADEQGFEITVKDKTTLTDGIIESSALAEKNSLTTGTITTSDIVNNAKAQASSQGLSLATGGPMYQGKYGLAKNIAKNVLDHAKEQDSAEGQTKAAISNGTIILTDEVGQKALTGQDVEQTIASLNRDTATAHHAVSKIDIEKLERIVHENREMATQLLEEGFKYSDEAYKTMFIKEHPIAVVERDEKGNIIYLKDENGNLIRDSRGQKIPKSHSLTAEEKEHLQAGSDGKVHVSFNGIFTPPEEAAVYAEQHAVNKNEPLYFVVFPQADTALSELLVAGYQKLLENNFWGLTNSTQEAKDLMSRYGNTGLHIDAHSRGSMTGFNALNSFKQQGVHGVAKNTNIKFFGPAANASATAGLLGYASDGKQTTIELENHADDFVGIMIGGNPATFYKRPPGSNAWKEAWKMFLSYPNVHACYGHADLACQNDYGLPHSIQIPSSKSWSKK</sequence>
<dbReference type="Gene3D" id="2.160.20.10">
    <property type="entry name" value="Single-stranded right-handed beta-helix, Pectin lyase-like"/>
    <property type="match status" value="1"/>
</dbReference>
<dbReference type="Pfam" id="PF05860">
    <property type="entry name" value="TPS"/>
    <property type="match status" value="1"/>
</dbReference>
<dbReference type="Proteomes" id="UP000000421">
    <property type="component" value="Chromosome"/>
</dbReference>
<name>A0A0H3LY28_BARHE</name>
<evidence type="ECO:0000256" key="2">
    <source>
        <dbReference type="SAM" id="SignalP"/>
    </source>
</evidence>
<keyword evidence="5" id="KW-1185">Reference proteome</keyword>
<proteinExistence type="predicted"/>
<dbReference type="Pfam" id="PF13332">
    <property type="entry name" value="Fil_haemagg_2"/>
    <property type="match status" value="5"/>
</dbReference>
<gene>
    <name evidence="4" type="primary">fhaB1</name>
    <name evidence="4" type="ordered locus">BH06550</name>
</gene>
<organism evidence="4 5">
    <name type="scientific">Bartonella henselae (strain ATCC 49882 / DSM 28221 / CCUG 30454 / Houston 1)</name>
    <name type="common">Rochalimaea henselae</name>
    <dbReference type="NCBI Taxonomy" id="283166"/>
    <lineage>
        <taxon>Bacteria</taxon>
        <taxon>Pseudomonadati</taxon>
        <taxon>Pseudomonadota</taxon>
        <taxon>Alphaproteobacteria</taxon>
        <taxon>Hyphomicrobiales</taxon>
        <taxon>Bartonellaceae</taxon>
        <taxon>Bartonella</taxon>
    </lineage>
</organism>
<evidence type="ECO:0000256" key="1">
    <source>
        <dbReference type="SAM" id="MobiDB-lite"/>
    </source>
</evidence>
<reference evidence="4 5" key="1">
    <citation type="journal article" date="2004" name="Proc. Natl. Acad. Sci. U.S.A.">
        <title>The louse-borne human pathogen Bartonella quintana is a genomic derivative of the zoonotic agent Bartonella henselae.</title>
        <authorList>
            <person name="Alsmark U.C.M."/>
            <person name="Frank A.C."/>
            <person name="Karlberg E.O."/>
            <person name="Legault B.-A."/>
            <person name="Ardell D.H."/>
            <person name="Canbaeck B."/>
            <person name="Eriksson A.-S."/>
            <person name="Naeslund A.K."/>
            <person name="Handley S.A."/>
            <person name="Huvet M."/>
            <person name="La Scola B."/>
            <person name="Holmberg M."/>
            <person name="Andersson S.G.E."/>
        </authorList>
    </citation>
    <scope>NUCLEOTIDE SEQUENCE [LARGE SCALE GENOMIC DNA]</scope>
    <source>
        <strain evidence="5">ATCC 49882 / DSM 28221 / CCUG 30454 / Houston 1</strain>
    </source>
</reference>
<dbReference type="SMR" id="A0A0H3LY28"/>
<feature type="domain" description="Filamentous haemagglutinin FhaB/tRNA nuclease CdiA-like TPS" evidence="3">
    <location>
        <begin position="43"/>
        <end position="165"/>
    </location>
</feature>
<keyword evidence="2" id="KW-0732">Signal</keyword>